<evidence type="ECO:0000256" key="2">
    <source>
        <dbReference type="RuleBase" id="RU364082"/>
    </source>
</evidence>
<dbReference type="AlphaFoldDB" id="A0A1J1J9X7"/>
<evidence type="ECO:0000313" key="4">
    <source>
        <dbReference type="EMBL" id="CAD5972658.1"/>
    </source>
</evidence>
<gene>
    <name evidence="4" type="primary">Mat2b</name>
    <name evidence="4" type="ORF">PANO66_04077</name>
    <name evidence="5" type="ORF">PLAM_0284</name>
</gene>
<dbReference type="EC" id="1.1.1.133" evidence="2"/>
<dbReference type="Pfam" id="PF04321">
    <property type="entry name" value="RmlD_sub_bind"/>
    <property type="match status" value="1"/>
</dbReference>
<dbReference type="EMBL" id="LO018304">
    <property type="protein sequence ID" value="CUM58251.1"/>
    <property type="molecule type" value="Genomic_DNA"/>
</dbReference>
<comment type="function">
    <text evidence="2">Catalyzes the reduction of dTDP-6-deoxy-L-lyxo-4-hexulose to yield dTDP-L-rhamnose.</text>
</comment>
<dbReference type="PANTHER" id="PTHR10491:SF4">
    <property type="entry name" value="METHIONINE ADENOSYLTRANSFERASE 2 SUBUNIT BETA"/>
    <property type="match status" value="1"/>
</dbReference>
<dbReference type="EMBL" id="LR882963">
    <property type="protein sequence ID" value="CAD5972658.1"/>
    <property type="molecule type" value="Genomic_DNA"/>
</dbReference>
<keyword evidence="2" id="KW-0521">NADP</keyword>
<reference evidence="4" key="2">
    <citation type="submission" date="2020-09" db="EMBL/GenBank/DDBJ databases">
        <authorList>
            <person name="Blom J."/>
        </authorList>
    </citation>
    <scope>NUCLEOTIDE SEQUENCE</scope>
    <source>
        <strain evidence="4">No.66</strain>
    </source>
</reference>
<evidence type="ECO:0000259" key="3">
    <source>
        <dbReference type="Pfam" id="PF04321"/>
    </source>
</evidence>
<evidence type="ECO:0000313" key="5">
    <source>
        <dbReference type="EMBL" id="CUM58251.1"/>
    </source>
</evidence>
<dbReference type="Proteomes" id="UP001153761">
    <property type="component" value="Chromosome"/>
</dbReference>
<dbReference type="CDD" id="cd05254">
    <property type="entry name" value="dTDP_HR_like_SDR_e"/>
    <property type="match status" value="1"/>
</dbReference>
<comment type="pathway">
    <text evidence="2">Carbohydrate biosynthesis; dTDP-L-rhamnose biosynthesis.</text>
</comment>
<feature type="domain" description="RmlD-like substrate binding" evidence="3">
    <location>
        <begin position="28"/>
        <end position="313"/>
    </location>
</feature>
<protein>
    <recommendedName>
        <fullName evidence="2">dTDP-4-dehydrorhamnose reductase</fullName>
        <ecNumber evidence="2">1.1.1.133</ecNumber>
    </recommendedName>
</protein>
<dbReference type="Gene3D" id="3.40.50.720">
    <property type="entry name" value="NAD(P)-binding Rossmann-like Domain"/>
    <property type="match status" value="1"/>
</dbReference>
<organism evidence="5">
    <name type="scientific">Planktothrix agardhii</name>
    <name type="common">Oscillatoria agardhii</name>
    <dbReference type="NCBI Taxonomy" id="1160"/>
    <lineage>
        <taxon>Bacteria</taxon>
        <taxon>Bacillati</taxon>
        <taxon>Cyanobacteriota</taxon>
        <taxon>Cyanophyceae</taxon>
        <taxon>Oscillatoriophycideae</taxon>
        <taxon>Oscillatoriales</taxon>
        <taxon>Microcoleaceae</taxon>
        <taxon>Planktothrix</taxon>
    </lineage>
</organism>
<comment type="similarity">
    <text evidence="1 2">Belongs to the dTDP-4-dehydrorhamnose reductase family.</text>
</comment>
<dbReference type="SUPFAM" id="SSF51735">
    <property type="entry name" value="NAD(P)-binding Rossmann-fold domains"/>
    <property type="match status" value="1"/>
</dbReference>
<dbReference type="InterPro" id="IPR036291">
    <property type="entry name" value="NAD(P)-bd_dom_sf"/>
</dbReference>
<evidence type="ECO:0000256" key="1">
    <source>
        <dbReference type="ARBA" id="ARBA00010944"/>
    </source>
</evidence>
<dbReference type="PANTHER" id="PTHR10491">
    <property type="entry name" value="DTDP-4-DEHYDRORHAMNOSE REDUCTASE"/>
    <property type="match status" value="1"/>
</dbReference>
<dbReference type="GO" id="GO:0019305">
    <property type="term" value="P:dTDP-rhamnose biosynthetic process"/>
    <property type="evidence" value="ECO:0007669"/>
    <property type="project" value="UniProtKB-UniPathway"/>
</dbReference>
<keyword evidence="2" id="KW-0560">Oxidoreductase</keyword>
<dbReference type="InterPro" id="IPR029903">
    <property type="entry name" value="RmlD-like-bd"/>
</dbReference>
<proteinExistence type="inferred from homology"/>
<name>A0A1J1J9X7_PLAAG</name>
<sequence length="315" mass="35494">MQWVRLEPGFAILLFLNFANLVELIMNKLLITGASGFLGWHLCQLSQTQWQVYGLTHSQTIDISNIYLFKTDLTDIPGLKNLFQEIKPDAVIHAAAQSQPNFCQQYPEISYQINVIASWEIAKLCAELNIPCVFTSTDLVFNGLNPPYTETDPVSPISYYGEQKVLAEQGMLERYPRTTICRMPLMFGDVPNHTTSFIQPFIKTLKAGKELNLFVDEFRTPVGGNTAAKGLLLALENISGILHLGGKERISRYEFGLLMADILELPKHLIKPCSQVDIKMLAPRPPDVSLDSYKAFNLGYQPRSIREELSRLIVD</sequence>
<reference evidence="5" key="1">
    <citation type="submission" date="2015-09" db="EMBL/GenBank/DDBJ databases">
        <authorList>
            <person name="Jackson K.R."/>
            <person name="Lunt B.L."/>
            <person name="Fisher J.N.B."/>
            <person name="Gardner A.V."/>
            <person name="Bailey M.E."/>
            <person name="Deus L.M."/>
            <person name="Earl A.S."/>
            <person name="Gibby P.D."/>
            <person name="Hartmann K.A."/>
            <person name="Liu J.E."/>
            <person name="Manci A.M."/>
            <person name="Nielsen D.A."/>
            <person name="Solomon M.B."/>
            <person name="Breakwell D.P."/>
            <person name="Burnett S.H."/>
            <person name="Grose J.H."/>
        </authorList>
    </citation>
    <scope>NUCLEOTIDE SEQUENCE</scope>
    <source>
        <strain evidence="5">7805</strain>
    </source>
</reference>
<dbReference type="GO" id="GO:0008831">
    <property type="term" value="F:dTDP-4-dehydrorhamnose reductase activity"/>
    <property type="evidence" value="ECO:0007669"/>
    <property type="project" value="UniProtKB-EC"/>
</dbReference>
<dbReference type="UniPathway" id="UPA00124"/>
<dbReference type="InterPro" id="IPR005913">
    <property type="entry name" value="dTDP_dehydrorham_reduct"/>
</dbReference>
<accession>A0A1J1J9X7</accession>